<dbReference type="NCBIfam" id="TIGR01868">
    <property type="entry name" value="casD_Cas5e"/>
    <property type="match status" value="1"/>
</dbReference>
<evidence type="ECO:0000313" key="2">
    <source>
        <dbReference type="Proteomes" id="UP000242792"/>
    </source>
</evidence>
<accession>A0A1V0BES6</accession>
<dbReference type="Gene3D" id="3.30.70.2660">
    <property type="match status" value="1"/>
</dbReference>
<dbReference type="AlphaFoldDB" id="A0A1V0BES6"/>
<sequence>MRWRNGPVLRWNKPARRCEVRSHLVLRLHAPLIAFGGEAIDNLGVIRDFPALSMVTGLIANALGWDRSQGAEHNRLQERLRMGCVLEPGTTRLQDYQTAILYQKDAAWTTWGEKDVREPSPSYQVDSSGRQTLTQQRYRDYHTNLCAWVALALQPAEEMPTLQEIATALDQPARPLFIGRKPCLPTGRLVAGWQVAADIHSALQALVAAHGTSAHQAPWHAQWPDGEGSQPGDRLLDICDERNWISGVHGGWRPVREAALQPLTTTS</sequence>
<dbReference type="Pfam" id="PF09704">
    <property type="entry name" value="Cas_Cas5d"/>
    <property type="match status" value="1"/>
</dbReference>
<proteinExistence type="predicted"/>
<dbReference type="GO" id="GO:0043571">
    <property type="term" value="P:maintenance of CRISPR repeat elements"/>
    <property type="evidence" value="ECO:0007669"/>
    <property type="project" value="InterPro"/>
</dbReference>
<dbReference type="GO" id="GO:0003723">
    <property type="term" value="F:RNA binding"/>
    <property type="evidence" value="ECO:0007669"/>
    <property type="project" value="InterPro"/>
</dbReference>
<reference evidence="1 2" key="1">
    <citation type="submission" date="2017-03" db="EMBL/GenBank/DDBJ databases">
        <title>Rapid Whole Genome Sequencing of Comamonas kerstersii Causing Continuous ambulatory Peritoneal Dialysis-Associated Peritonitis.</title>
        <authorList>
            <person name="Zheng B."/>
        </authorList>
    </citation>
    <scope>NUCLEOTIDE SEQUENCE [LARGE SCALE GENOMIC DNA]</scope>
    <source>
        <strain evidence="1 2">8943</strain>
    </source>
</reference>
<dbReference type="Proteomes" id="UP000242792">
    <property type="component" value="Chromosome"/>
</dbReference>
<dbReference type="InterPro" id="IPR010147">
    <property type="entry name" value="CRISPR-assoc_prot_CasD"/>
</dbReference>
<dbReference type="GO" id="GO:0051607">
    <property type="term" value="P:defense response to virus"/>
    <property type="evidence" value="ECO:0007669"/>
    <property type="project" value="InterPro"/>
</dbReference>
<evidence type="ECO:0000313" key="1">
    <source>
        <dbReference type="EMBL" id="AQZ98361.1"/>
    </source>
</evidence>
<dbReference type="KEGG" id="cke:B5M06_08945"/>
<name>A0A1V0BES6_9BURK</name>
<dbReference type="EMBL" id="CP020121">
    <property type="protein sequence ID" value="AQZ98361.1"/>
    <property type="molecule type" value="Genomic_DNA"/>
</dbReference>
<dbReference type="InterPro" id="IPR021124">
    <property type="entry name" value="CRISPR-assoc_prot_Cas5"/>
</dbReference>
<protein>
    <submittedName>
        <fullName evidence="1">Type I-E CRISPR-associated protein Cas5/CasD</fullName>
    </submittedName>
</protein>
<organism evidence="1 2">
    <name type="scientific">Comamonas kerstersii</name>
    <dbReference type="NCBI Taxonomy" id="225992"/>
    <lineage>
        <taxon>Bacteria</taxon>
        <taxon>Pseudomonadati</taxon>
        <taxon>Pseudomonadota</taxon>
        <taxon>Betaproteobacteria</taxon>
        <taxon>Burkholderiales</taxon>
        <taxon>Comamonadaceae</taxon>
        <taxon>Comamonas</taxon>
    </lineage>
</organism>
<gene>
    <name evidence="1" type="ORF">B5M06_08945</name>
</gene>